<proteinExistence type="predicted"/>
<evidence type="ECO:0000256" key="2">
    <source>
        <dbReference type="SAM" id="SignalP"/>
    </source>
</evidence>
<comment type="caution">
    <text evidence="3">The sequence shown here is derived from an EMBL/GenBank/DDBJ whole genome shotgun (WGS) entry which is preliminary data.</text>
</comment>
<keyword evidence="2" id="KW-0732">Signal</keyword>
<sequence length="653" mass="69952">MVRVGVWRSLALLTLCHSCLPGSSASISVIERAVEPTAFVTAAATSDLEPIWLLLPVLLDVQPVLLRVDVTRHVAAQVQSFCRAHGVDTATGAGAIRQAVDEVADFQRFCKKPAAESALPGFVVTKNALRASAEASSASWMPNDPGDVAMDFCGFAQASAGTSTDKCVEALGEALRRSFDWMFALTPCEQQAQEGQGAAASNSEAQSIADRLATVEEMIAALQSTSAEDSGVETSEAQQEPSEEDSGASVRDEDDAVEEISETEEASVIVTEEGIVTVPEATATVHDSEENEGQMELATESIGTNPGEEDVDEHFDQVDADHEVSLVRDQFAEKDEITFSNAEKTSSEMEEEVQEAFTSRTLTKMDKVIESEASGACEAAYTTLEDGETSQVGEGLGLQTSWKVGAALILALSILYVAVDLILHCVHCVASHLGAPKQLVCVLLHDILLLVGGGSRSTLKGAYSSSNDLKKPTLRRSKAPSEDSRQRSNAAEANTHDRSAKSHVAVDAPHHPSPSFTCVAMLLMAGRMTNDSIALAQDTQTQPTSNFVPDSNEALNIIQQNYERELAAAQRIQHAWKATQRKNLVKQEWESFFNAAADDALGKIDGNIPIFRLLQGRSKTSTRTPRAETGTTSLRCHEATKHLTAALSNPKAA</sequence>
<protein>
    <submittedName>
        <fullName evidence="3">Calmodulin-3</fullName>
    </submittedName>
</protein>
<dbReference type="Proteomes" id="UP000694044">
    <property type="component" value="Unassembled WGS sequence"/>
</dbReference>
<dbReference type="OrthoDB" id="26525at2759"/>
<organism evidence="3 4">
    <name type="scientific">Phytophthora pseudosyringae</name>
    <dbReference type="NCBI Taxonomy" id="221518"/>
    <lineage>
        <taxon>Eukaryota</taxon>
        <taxon>Sar</taxon>
        <taxon>Stramenopiles</taxon>
        <taxon>Oomycota</taxon>
        <taxon>Peronosporomycetes</taxon>
        <taxon>Peronosporales</taxon>
        <taxon>Peronosporaceae</taxon>
        <taxon>Phytophthora</taxon>
    </lineage>
</organism>
<feature type="compositionally biased region" description="Acidic residues" evidence="1">
    <location>
        <begin position="241"/>
        <end position="265"/>
    </location>
</feature>
<feature type="chain" id="PRO_5035877914" evidence="2">
    <location>
        <begin position="26"/>
        <end position="653"/>
    </location>
</feature>
<feature type="compositionally biased region" description="Polar residues" evidence="1">
    <location>
        <begin position="223"/>
        <end position="240"/>
    </location>
</feature>
<feature type="region of interest" description="Disordered" evidence="1">
    <location>
        <begin position="223"/>
        <end position="270"/>
    </location>
</feature>
<evidence type="ECO:0000313" key="4">
    <source>
        <dbReference type="Proteomes" id="UP000694044"/>
    </source>
</evidence>
<keyword evidence="4" id="KW-1185">Reference proteome</keyword>
<name>A0A8T1WH25_9STRA</name>
<accession>A0A8T1WH25</accession>
<feature type="signal peptide" evidence="2">
    <location>
        <begin position="1"/>
        <end position="25"/>
    </location>
</feature>
<reference evidence="3" key="1">
    <citation type="submission" date="2021-02" db="EMBL/GenBank/DDBJ databases">
        <authorList>
            <person name="Palmer J.M."/>
        </authorList>
    </citation>
    <scope>NUCLEOTIDE SEQUENCE</scope>
    <source>
        <strain evidence="3">SCRP734</strain>
    </source>
</reference>
<feature type="region of interest" description="Disordered" evidence="1">
    <location>
        <begin position="461"/>
        <end position="509"/>
    </location>
</feature>
<evidence type="ECO:0000313" key="3">
    <source>
        <dbReference type="EMBL" id="KAG7393117.1"/>
    </source>
</evidence>
<dbReference type="AlphaFoldDB" id="A0A8T1WH25"/>
<dbReference type="EMBL" id="JAGDFM010000006">
    <property type="protein sequence ID" value="KAG7393117.1"/>
    <property type="molecule type" value="Genomic_DNA"/>
</dbReference>
<gene>
    <name evidence="3" type="primary">CALM3_2</name>
    <name evidence="3" type="ORF">PHYPSEUDO_012453</name>
</gene>
<evidence type="ECO:0000256" key="1">
    <source>
        <dbReference type="SAM" id="MobiDB-lite"/>
    </source>
</evidence>